<accession>A0A7X6JZK2</accession>
<evidence type="ECO:0000313" key="2">
    <source>
        <dbReference type="Proteomes" id="UP000526408"/>
    </source>
</evidence>
<keyword evidence="2" id="KW-1185">Reference proteome</keyword>
<dbReference type="InterPro" id="IPR054233">
    <property type="entry name" value="DUF6958"/>
</dbReference>
<proteinExistence type="predicted"/>
<dbReference type="RefSeq" id="WP_168623642.1">
    <property type="nucleotide sequence ID" value="NZ_JAAZQQ010000003.1"/>
</dbReference>
<dbReference type="Proteomes" id="UP000526408">
    <property type="component" value="Unassembled WGS sequence"/>
</dbReference>
<dbReference type="AlphaFoldDB" id="A0A7X6JZK2"/>
<sequence length="98" mass="10289">MDRDQTVDCRGPEGAVTPIAAWKVEMLRKAILHAVDRAGPGGLPLAELAGAVRARLSAGDLARLGALGWHCTAVRHEMEAAGEIVAARDGGAPRLRRS</sequence>
<organism evidence="1 2">
    <name type="scientific">Roseicyclus persicicus</name>
    <dbReference type="NCBI Taxonomy" id="2650661"/>
    <lineage>
        <taxon>Bacteria</taxon>
        <taxon>Pseudomonadati</taxon>
        <taxon>Pseudomonadota</taxon>
        <taxon>Alphaproteobacteria</taxon>
        <taxon>Rhodobacterales</taxon>
        <taxon>Roseobacteraceae</taxon>
        <taxon>Roseicyclus</taxon>
    </lineage>
</organism>
<reference evidence="1 2" key="1">
    <citation type="submission" date="2020-04" db="EMBL/GenBank/DDBJ databases">
        <authorList>
            <person name="Yoon J."/>
        </authorList>
    </citation>
    <scope>NUCLEOTIDE SEQUENCE [LARGE SCALE GENOMIC DNA]</scope>
    <source>
        <strain evidence="1 2">KMU-115</strain>
    </source>
</reference>
<dbReference type="Pfam" id="PF22278">
    <property type="entry name" value="DUF6958"/>
    <property type="match status" value="1"/>
</dbReference>
<gene>
    <name evidence="1" type="ORF">HCU73_11730</name>
</gene>
<dbReference type="EMBL" id="JAAZQQ010000003">
    <property type="protein sequence ID" value="NKX45265.1"/>
    <property type="molecule type" value="Genomic_DNA"/>
</dbReference>
<name>A0A7X6JZK2_9RHOB</name>
<evidence type="ECO:0000313" key="1">
    <source>
        <dbReference type="EMBL" id="NKX45265.1"/>
    </source>
</evidence>
<evidence type="ECO:0008006" key="3">
    <source>
        <dbReference type="Google" id="ProtNLM"/>
    </source>
</evidence>
<comment type="caution">
    <text evidence="1">The sequence shown here is derived from an EMBL/GenBank/DDBJ whole genome shotgun (WGS) entry which is preliminary data.</text>
</comment>
<protein>
    <recommendedName>
        <fullName evidence="3">DUF3253 domain-containing protein</fullName>
    </recommendedName>
</protein>